<dbReference type="Proteomes" id="UP000006640">
    <property type="component" value="Chromosome"/>
</dbReference>
<keyword evidence="4" id="KW-1185">Reference proteome</keyword>
<accession>D6Y6J8</accession>
<dbReference type="Pfam" id="PF01243">
    <property type="entry name" value="PNPOx_N"/>
    <property type="match status" value="1"/>
</dbReference>
<dbReference type="EMBL" id="CP001874">
    <property type="protein sequence ID" value="ADG87570.1"/>
    <property type="molecule type" value="Genomic_DNA"/>
</dbReference>
<dbReference type="NCBIfam" id="TIGR03618">
    <property type="entry name" value="Rv1155_F420"/>
    <property type="match status" value="1"/>
</dbReference>
<evidence type="ECO:0000313" key="3">
    <source>
        <dbReference type="EMBL" id="ADG87570.1"/>
    </source>
</evidence>
<dbReference type="SUPFAM" id="SSF50475">
    <property type="entry name" value="FMN-binding split barrel"/>
    <property type="match status" value="1"/>
</dbReference>
<protein>
    <submittedName>
        <fullName evidence="3">Pyridoxamine 5'-phosphate oxidase-related FMN-binding protein</fullName>
    </submittedName>
</protein>
<organism evidence="3 4">
    <name type="scientific">Thermobispora bispora (strain ATCC 19993 / DSM 43833 / CBS 139.67 / JCM 10125 / KCTC 9307 / NBRC 14880 / R51)</name>
    <dbReference type="NCBI Taxonomy" id="469371"/>
    <lineage>
        <taxon>Bacteria</taxon>
        <taxon>Bacillati</taxon>
        <taxon>Actinomycetota</taxon>
        <taxon>Actinomycetes</taxon>
        <taxon>Streptosporangiales</taxon>
        <taxon>Streptosporangiaceae</taxon>
        <taxon>Thermobispora</taxon>
    </lineage>
</organism>
<proteinExistence type="predicted"/>
<dbReference type="GO" id="GO:0005829">
    <property type="term" value="C:cytosol"/>
    <property type="evidence" value="ECO:0007669"/>
    <property type="project" value="TreeGrafter"/>
</dbReference>
<reference evidence="3 4" key="1">
    <citation type="submission" date="2010-01" db="EMBL/GenBank/DDBJ databases">
        <title>The complete genome of Thermobispora bispora DSM 43833.</title>
        <authorList>
            <consortium name="US DOE Joint Genome Institute (JGI-PGF)"/>
            <person name="Lucas S."/>
            <person name="Copeland A."/>
            <person name="Lapidus A."/>
            <person name="Glavina del Rio T."/>
            <person name="Dalin E."/>
            <person name="Tice H."/>
            <person name="Bruce D."/>
            <person name="Goodwin L."/>
            <person name="Pitluck S."/>
            <person name="Kyrpides N."/>
            <person name="Mavromatis K."/>
            <person name="Ivanova N."/>
            <person name="Mikhailova N."/>
            <person name="Chertkov O."/>
            <person name="Brettin T."/>
            <person name="Detter J.C."/>
            <person name="Han C."/>
            <person name="Larimer F."/>
            <person name="Land M."/>
            <person name="Hauser L."/>
            <person name="Markowitz V."/>
            <person name="Cheng J.-F."/>
            <person name="Hugenholtz P."/>
            <person name="Woyke T."/>
            <person name="Wu D."/>
            <person name="Jando M."/>
            <person name="Schneider S."/>
            <person name="Klenk H.-P."/>
            <person name="Eisen J.A."/>
        </authorList>
    </citation>
    <scope>NUCLEOTIDE SEQUENCE [LARGE SCALE GENOMIC DNA]</scope>
    <source>
        <strain evidence="4">ATCC 19993 / DSM 43833 / CBS 139.67 / JCM 10125 / KCTC 9307 / NBRC 14880 / R51</strain>
    </source>
</reference>
<evidence type="ECO:0000313" key="4">
    <source>
        <dbReference type="Proteomes" id="UP000006640"/>
    </source>
</evidence>
<dbReference type="AlphaFoldDB" id="D6Y6J8"/>
<evidence type="ECO:0000259" key="2">
    <source>
        <dbReference type="Pfam" id="PF01243"/>
    </source>
</evidence>
<gene>
    <name evidence="3" type="ordered locus">Tbis_0846</name>
</gene>
<dbReference type="PANTHER" id="PTHR35176">
    <property type="entry name" value="HEME OXYGENASE HI_0854-RELATED"/>
    <property type="match status" value="1"/>
</dbReference>
<dbReference type="InterPro" id="IPR052019">
    <property type="entry name" value="F420H2_bilvrd_red/Heme_oxyg"/>
</dbReference>
<dbReference type="InterPro" id="IPR019920">
    <property type="entry name" value="F420-binding_dom_put"/>
</dbReference>
<evidence type="ECO:0000256" key="1">
    <source>
        <dbReference type="ARBA" id="ARBA00023002"/>
    </source>
</evidence>
<dbReference type="PANTHER" id="PTHR35176:SF6">
    <property type="entry name" value="HEME OXYGENASE HI_0854-RELATED"/>
    <property type="match status" value="1"/>
</dbReference>
<dbReference type="STRING" id="469371.Tbis_0846"/>
<dbReference type="HOGENOM" id="CLU_123922_3_0_11"/>
<dbReference type="GO" id="GO:0016627">
    <property type="term" value="F:oxidoreductase activity, acting on the CH-CH group of donors"/>
    <property type="evidence" value="ECO:0007669"/>
    <property type="project" value="TreeGrafter"/>
</dbReference>
<dbReference type="Gene3D" id="2.30.110.10">
    <property type="entry name" value="Electron Transport, Fmn-binding Protein, Chain A"/>
    <property type="match status" value="1"/>
</dbReference>
<name>D6Y6J8_THEBD</name>
<dbReference type="eggNOG" id="COG3871">
    <property type="taxonomic scope" value="Bacteria"/>
</dbReference>
<keyword evidence="1" id="KW-0560">Oxidoreductase</keyword>
<dbReference type="InterPro" id="IPR011576">
    <property type="entry name" value="Pyridox_Oxase_N"/>
</dbReference>
<dbReference type="InterPro" id="IPR012349">
    <property type="entry name" value="Split_barrel_FMN-bd"/>
</dbReference>
<dbReference type="KEGG" id="tbi:Tbis_0846"/>
<sequence>MLPDAARELFDGTHCATVACLNPDGSPHASVVWVKTDGDDVLFSTLKSCRKYRNILRDPRVTILVLDSANPYRYAEVRGTATVIDDPEGSLIQELSRKYTGRPWPAEPDRQRVIVRITPKKVFVR</sequence>
<dbReference type="RefSeq" id="WP_013131103.1">
    <property type="nucleotide sequence ID" value="NC_014165.1"/>
</dbReference>
<dbReference type="GO" id="GO:0070967">
    <property type="term" value="F:coenzyme F420 binding"/>
    <property type="evidence" value="ECO:0007669"/>
    <property type="project" value="TreeGrafter"/>
</dbReference>
<feature type="domain" description="Pyridoxamine 5'-phosphate oxidase N-terminal" evidence="2">
    <location>
        <begin position="2"/>
        <end position="123"/>
    </location>
</feature>